<name>A0ACC0G6F4_9ERIC</name>
<sequence length="107" mass="11969">MKLHQYQSRHQPTSLASVGKLNQGIISYNALHHTAMQRMNYNRNLRVSHSSTDLDDTMDIIHTVHPPNRFEGRQTQNQSSTNLATSTAPVSRSPSDAEHFSRAGQTG</sequence>
<reference evidence="1 2" key="1">
    <citation type="journal article" date="2022" name="Plant J.">
        <title>Chromosome-level genome of Camellia lanceoleosa provides a valuable resource for understanding genome evolution and self-incompatibility.</title>
        <authorList>
            <person name="Gong W."/>
            <person name="Xiao S."/>
            <person name="Wang L."/>
            <person name="Liao Z."/>
            <person name="Chang Y."/>
            <person name="Mo W."/>
            <person name="Hu G."/>
            <person name="Li W."/>
            <person name="Zhao G."/>
            <person name="Zhu H."/>
            <person name="Hu X."/>
            <person name="Ji K."/>
            <person name="Xiang X."/>
            <person name="Song Q."/>
            <person name="Yuan D."/>
            <person name="Jin S."/>
            <person name="Zhang L."/>
        </authorList>
    </citation>
    <scope>NUCLEOTIDE SEQUENCE [LARGE SCALE GENOMIC DNA]</scope>
    <source>
        <strain evidence="1">SQ_2022a</strain>
    </source>
</reference>
<dbReference type="Proteomes" id="UP001060215">
    <property type="component" value="Chromosome 10"/>
</dbReference>
<protein>
    <submittedName>
        <fullName evidence="1">Uncharacterized protein</fullName>
    </submittedName>
</protein>
<evidence type="ECO:0000313" key="1">
    <source>
        <dbReference type="EMBL" id="KAI7996673.1"/>
    </source>
</evidence>
<gene>
    <name evidence="1" type="ORF">LOK49_LG10G01362</name>
</gene>
<organism evidence="1 2">
    <name type="scientific">Camellia lanceoleosa</name>
    <dbReference type="NCBI Taxonomy" id="1840588"/>
    <lineage>
        <taxon>Eukaryota</taxon>
        <taxon>Viridiplantae</taxon>
        <taxon>Streptophyta</taxon>
        <taxon>Embryophyta</taxon>
        <taxon>Tracheophyta</taxon>
        <taxon>Spermatophyta</taxon>
        <taxon>Magnoliopsida</taxon>
        <taxon>eudicotyledons</taxon>
        <taxon>Gunneridae</taxon>
        <taxon>Pentapetalae</taxon>
        <taxon>asterids</taxon>
        <taxon>Ericales</taxon>
        <taxon>Theaceae</taxon>
        <taxon>Camellia</taxon>
    </lineage>
</organism>
<dbReference type="EMBL" id="CM045767">
    <property type="protein sequence ID" value="KAI7996673.1"/>
    <property type="molecule type" value="Genomic_DNA"/>
</dbReference>
<keyword evidence="2" id="KW-1185">Reference proteome</keyword>
<comment type="caution">
    <text evidence="1">The sequence shown here is derived from an EMBL/GenBank/DDBJ whole genome shotgun (WGS) entry which is preliminary data.</text>
</comment>
<accession>A0ACC0G6F4</accession>
<proteinExistence type="predicted"/>
<evidence type="ECO:0000313" key="2">
    <source>
        <dbReference type="Proteomes" id="UP001060215"/>
    </source>
</evidence>